<reference evidence="1 2" key="1">
    <citation type="journal article" date="2021" name="Front. Genet.">
        <title>Chromosome-Level Genome Assembly Reveals Significant Gene Expansion in the Toll and IMD Signaling Pathways of Dendrolimus kikuchii.</title>
        <authorList>
            <person name="Zhou J."/>
            <person name="Wu P."/>
            <person name="Xiong Z."/>
            <person name="Liu N."/>
            <person name="Zhao N."/>
            <person name="Ji M."/>
            <person name="Qiu Y."/>
            <person name="Yang B."/>
        </authorList>
    </citation>
    <scope>NUCLEOTIDE SEQUENCE [LARGE SCALE GENOMIC DNA]</scope>
    <source>
        <strain evidence="1">Ann1</strain>
    </source>
</reference>
<accession>A0ACC1D8N5</accession>
<sequence length="247" mass="28596">MTFCAIKVCRNYKRRTKTASEVTYHRIPTDPIVRSRWVDIIRKSHGEAFWTPTKTTVVCSDHFHLKYLYFVGNQKRRRLKKEAVPSKAIILSSLESDDSENADDTENADETENAYETENADENVQPSTSKIVLCADTSPLCSSHTGNVAILTKENSDIIEDFSDLDSVFDSPSEAKLRKDLRKKIRIQQKHRLKIQSLRKKNLRLQKKLASFKQIIDELKKERYIKDDTHDVLCSNCKYGKKITRKI</sequence>
<name>A0ACC1D8N5_9NEOP</name>
<proteinExistence type="predicted"/>
<organism evidence="1 2">
    <name type="scientific">Dendrolimus kikuchii</name>
    <dbReference type="NCBI Taxonomy" id="765133"/>
    <lineage>
        <taxon>Eukaryota</taxon>
        <taxon>Metazoa</taxon>
        <taxon>Ecdysozoa</taxon>
        <taxon>Arthropoda</taxon>
        <taxon>Hexapoda</taxon>
        <taxon>Insecta</taxon>
        <taxon>Pterygota</taxon>
        <taxon>Neoptera</taxon>
        <taxon>Endopterygota</taxon>
        <taxon>Lepidoptera</taxon>
        <taxon>Glossata</taxon>
        <taxon>Ditrysia</taxon>
        <taxon>Bombycoidea</taxon>
        <taxon>Lasiocampidae</taxon>
        <taxon>Dendrolimus</taxon>
    </lineage>
</organism>
<evidence type="ECO:0000313" key="1">
    <source>
        <dbReference type="EMBL" id="KAJ0180308.1"/>
    </source>
</evidence>
<comment type="caution">
    <text evidence="1">The sequence shown here is derived from an EMBL/GenBank/DDBJ whole genome shotgun (WGS) entry which is preliminary data.</text>
</comment>
<evidence type="ECO:0000313" key="2">
    <source>
        <dbReference type="Proteomes" id="UP000824533"/>
    </source>
</evidence>
<protein>
    <submittedName>
        <fullName evidence="1">Uncharacterized protein</fullName>
    </submittedName>
</protein>
<keyword evidence="2" id="KW-1185">Reference proteome</keyword>
<dbReference type="Proteomes" id="UP000824533">
    <property type="component" value="Linkage Group LG06"/>
</dbReference>
<dbReference type="EMBL" id="CM034392">
    <property type="protein sequence ID" value="KAJ0180308.1"/>
    <property type="molecule type" value="Genomic_DNA"/>
</dbReference>
<gene>
    <name evidence="1" type="ORF">K1T71_003712</name>
</gene>